<keyword evidence="3" id="KW-1185">Reference proteome</keyword>
<keyword evidence="1" id="KW-1133">Transmembrane helix</keyword>
<reference evidence="2 3" key="1">
    <citation type="submission" date="2020-04" db="EMBL/GenBank/DDBJ databases">
        <title>Flammeovirga sp. SR4, a novel species isolated from seawater.</title>
        <authorList>
            <person name="Wang X."/>
        </authorList>
    </citation>
    <scope>NUCLEOTIDE SEQUENCE [LARGE SCALE GENOMIC DNA]</scope>
    <source>
        <strain evidence="2 3">SR4</strain>
    </source>
</reference>
<name>A0A7X8SMX2_9BACT</name>
<dbReference type="AlphaFoldDB" id="A0A7X8SMX2"/>
<gene>
    <name evidence="2" type="ORF">HGP29_18225</name>
</gene>
<proteinExistence type="predicted"/>
<keyword evidence="1" id="KW-0812">Transmembrane</keyword>
<dbReference type="Proteomes" id="UP000585050">
    <property type="component" value="Unassembled WGS sequence"/>
</dbReference>
<evidence type="ECO:0000313" key="3">
    <source>
        <dbReference type="Proteomes" id="UP000585050"/>
    </source>
</evidence>
<organism evidence="2 3">
    <name type="scientific">Flammeovirga agarivorans</name>
    <dbReference type="NCBI Taxonomy" id="2726742"/>
    <lineage>
        <taxon>Bacteria</taxon>
        <taxon>Pseudomonadati</taxon>
        <taxon>Bacteroidota</taxon>
        <taxon>Cytophagia</taxon>
        <taxon>Cytophagales</taxon>
        <taxon>Flammeovirgaceae</taxon>
        <taxon>Flammeovirga</taxon>
    </lineage>
</organism>
<comment type="caution">
    <text evidence="2">The sequence shown here is derived from an EMBL/GenBank/DDBJ whole genome shotgun (WGS) entry which is preliminary data.</text>
</comment>
<evidence type="ECO:0000256" key="1">
    <source>
        <dbReference type="SAM" id="Phobius"/>
    </source>
</evidence>
<dbReference type="RefSeq" id="WP_168883860.1">
    <property type="nucleotide sequence ID" value="NZ_JABAIL010000005.1"/>
</dbReference>
<accession>A0A7X8SMX2</accession>
<keyword evidence="1" id="KW-0472">Membrane</keyword>
<feature type="transmembrane region" description="Helical" evidence="1">
    <location>
        <begin position="40"/>
        <end position="73"/>
    </location>
</feature>
<protein>
    <submittedName>
        <fullName evidence="2">Uncharacterized protein</fullName>
    </submittedName>
</protein>
<evidence type="ECO:0000313" key="2">
    <source>
        <dbReference type="EMBL" id="NLR93156.1"/>
    </source>
</evidence>
<dbReference type="EMBL" id="JABAIL010000005">
    <property type="protein sequence ID" value="NLR93156.1"/>
    <property type="molecule type" value="Genomic_DNA"/>
</dbReference>
<sequence>MNIRETRNGGLALSIEAELSNEYKKEAFNDIRRREITPILLFSLAAAAILLVLHIGLSAILLAGVAIRVWYFYEVSRKTVSLQFYLIGDQLRLNIINNKSMAIDVVHYMDDIEQLFISPLKNNKIKVSILGKDGFEKELIILEKERMSEAFELVEKVHKYFSIQPTGVIGEINFERNDLAEPKRKRQYFKIFDQDVEDIRNKGVIQLQGKDFFIERSAQIDWVNGMNSYWFKIDQEQYLYFHASLSSQIFILEKSISYLYDLDFYYLESDLSNIHTSFVYNDITYYQCEQNHGEYYIEGKLRDNNVYQVLYEDEEREHFLRFMIVNGRIETFIGRNIQNHQLQQILPEIED</sequence>